<dbReference type="EMBL" id="JQBS01000035">
    <property type="protein sequence ID" value="KRN54799.1"/>
    <property type="molecule type" value="Genomic_DNA"/>
</dbReference>
<evidence type="ECO:0000256" key="7">
    <source>
        <dbReference type="HAMAP-Rule" id="MF_00593"/>
    </source>
</evidence>
<dbReference type="PROSITE" id="PS00455">
    <property type="entry name" value="AMP_BINDING"/>
    <property type="match status" value="1"/>
</dbReference>
<dbReference type="Pfam" id="PF00501">
    <property type="entry name" value="AMP-binding"/>
    <property type="match status" value="1"/>
</dbReference>
<dbReference type="SUPFAM" id="SSF56801">
    <property type="entry name" value="Acetyl-CoA synthetase-like"/>
    <property type="match status" value="1"/>
</dbReference>
<keyword evidence="11" id="KW-1185">Reference proteome</keyword>
<evidence type="ECO:0000256" key="5">
    <source>
        <dbReference type="ARBA" id="ARBA00054605"/>
    </source>
</evidence>
<dbReference type="InterPro" id="IPR020845">
    <property type="entry name" value="AMP-binding_CS"/>
</dbReference>
<keyword evidence="3 7" id="KW-0547">Nucleotide-binding</keyword>
<evidence type="ECO:0000256" key="2">
    <source>
        <dbReference type="ARBA" id="ARBA00022598"/>
    </source>
</evidence>
<dbReference type="InterPro" id="IPR010071">
    <property type="entry name" value="AA_adenyl_dom"/>
</dbReference>
<comment type="subcellular location">
    <subcellularLocation>
        <location evidence="7">Cytoplasm</location>
    </subcellularLocation>
</comment>
<dbReference type="InterPro" id="IPR000873">
    <property type="entry name" value="AMP-dep_synth/lig_dom"/>
</dbReference>
<dbReference type="InterPro" id="IPR025110">
    <property type="entry name" value="AMP-bd_C"/>
</dbReference>
<evidence type="ECO:0000313" key="11">
    <source>
        <dbReference type="Proteomes" id="UP000051658"/>
    </source>
</evidence>
<feature type="binding site" evidence="7">
    <location>
        <begin position="398"/>
        <end position="401"/>
    </location>
    <ligand>
        <name>ATP</name>
        <dbReference type="ChEBI" id="CHEBI:30616"/>
    </ligand>
</feature>
<dbReference type="GO" id="GO:0005737">
    <property type="term" value="C:cytoplasm"/>
    <property type="evidence" value="ECO:0007669"/>
    <property type="project" value="UniProtKB-SubCell"/>
</dbReference>
<dbReference type="CDD" id="cd05945">
    <property type="entry name" value="DltA"/>
    <property type="match status" value="1"/>
</dbReference>
<dbReference type="EC" id="6.2.1.54" evidence="7"/>
<dbReference type="GO" id="GO:0005524">
    <property type="term" value="F:ATP binding"/>
    <property type="evidence" value="ECO:0007669"/>
    <property type="project" value="UniProtKB-KW"/>
</dbReference>
<comment type="pathway">
    <text evidence="7">Cell wall biogenesis; lipoteichoic acid biosynthesis.</text>
</comment>
<feature type="domain" description="AMP-binding enzyme C-terminal" evidence="9">
    <location>
        <begin position="420"/>
        <end position="496"/>
    </location>
</feature>
<evidence type="ECO:0000259" key="8">
    <source>
        <dbReference type="Pfam" id="PF00501"/>
    </source>
</evidence>
<evidence type="ECO:0000256" key="6">
    <source>
        <dbReference type="ARBA" id="ARBA00061336"/>
    </source>
</evidence>
<name>A0A0R2HPN1_CARDV</name>
<dbReference type="Gene3D" id="3.30.300.30">
    <property type="match status" value="1"/>
</dbReference>
<dbReference type="FunFam" id="3.30.300.30:FF:000012">
    <property type="entry name" value="D-alanine--D-alanyl carrier protein ligase"/>
    <property type="match status" value="1"/>
</dbReference>
<dbReference type="InterPro" id="IPR010072">
    <property type="entry name" value="DltA"/>
</dbReference>
<dbReference type="NCBIfam" id="TIGR01734">
    <property type="entry name" value="D-ala-DACP-lig"/>
    <property type="match status" value="1"/>
</dbReference>
<dbReference type="HAMAP" id="MF_00593">
    <property type="entry name" value="DltA"/>
    <property type="match status" value="1"/>
</dbReference>
<feature type="binding site" evidence="7">
    <location>
        <begin position="156"/>
        <end position="157"/>
    </location>
    <ligand>
        <name>ATP</name>
        <dbReference type="ChEBI" id="CHEBI:30616"/>
    </ligand>
</feature>
<gene>
    <name evidence="7" type="primary">dltA</name>
    <name evidence="10" type="ORF">IV74_GL002387</name>
</gene>
<dbReference type="GeneID" id="89589376"/>
<evidence type="ECO:0000259" key="9">
    <source>
        <dbReference type="Pfam" id="PF13193"/>
    </source>
</evidence>
<dbReference type="RefSeq" id="WP_034568735.1">
    <property type="nucleotide sequence ID" value="NZ_JQBS01000035.1"/>
</dbReference>
<feature type="binding site" evidence="7">
    <location>
        <begin position="296"/>
        <end position="301"/>
    </location>
    <ligand>
        <name>ATP</name>
        <dbReference type="ChEBI" id="CHEBI:30616"/>
    </ligand>
</feature>
<evidence type="ECO:0000256" key="1">
    <source>
        <dbReference type="ARBA" id="ARBA00022490"/>
    </source>
</evidence>
<proteinExistence type="inferred from homology"/>
<dbReference type="AlphaFoldDB" id="A0A0R2HPN1"/>
<feature type="domain" description="AMP-dependent synthetase/ligase" evidence="8">
    <location>
        <begin position="13"/>
        <end position="364"/>
    </location>
</feature>
<dbReference type="InterPro" id="IPR045851">
    <property type="entry name" value="AMP-bd_C_sf"/>
</dbReference>
<keyword evidence="4 7" id="KW-0067">ATP-binding</keyword>
<dbReference type="NCBIfam" id="TIGR01733">
    <property type="entry name" value="AA-adenyl-dom"/>
    <property type="match status" value="1"/>
</dbReference>
<feature type="binding site" evidence="7">
    <location>
        <position position="201"/>
    </location>
    <ligand>
        <name>D-alanine</name>
        <dbReference type="ChEBI" id="CHEBI:57416"/>
    </ligand>
</feature>
<dbReference type="UniPathway" id="UPA00556"/>
<dbReference type="PATRIC" id="fig|1449336.4.peg.2425"/>
<dbReference type="InterPro" id="IPR042099">
    <property type="entry name" value="ANL_N_sf"/>
</dbReference>
<comment type="caution">
    <text evidence="10">The sequence shown here is derived from an EMBL/GenBank/DDBJ whole genome shotgun (WGS) entry which is preliminary data.</text>
</comment>
<dbReference type="eggNOG" id="COG1020">
    <property type="taxonomic scope" value="Bacteria"/>
</dbReference>
<comment type="catalytic activity">
    <reaction evidence="7">
        <text>holo-[D-alanyl-carrier protein] + D-alanine + ATP = D-alanyl-[D-alanyl-carrier protein] + AMP + diphosphate</text>
        <dbReference type="Rhea" id="RHEA:55132"/>
        <dbReference type="Rhea" id="RHEA-COMP:14102"/>
        <dbReference type="Rhea" id="RHEA-COMP:14103"/>
        <dbReference type="ChEBI" id="CHEBI:30616"/>
        <dbReference type="ChEBI" id="CHEBI:33019"/>
        <dbReference type="ChEBI" id="CHEBI:57416"/>
        <dbReference type="ChEBI" id="CHEBI:64479"/>
        <dbReference type="ChEBI" id="CHEBI:138620"/>
        <dbReference type="ChEBI" id="CHEBI:456215"/>
        <dbReference type="EC" id="6.2.1.54"/>
    </reaction>
</comment>
<evidence type="ECO:0000256" key="4">
    <source>
        <dbReference type="ARBA" id="ARBA00022840"/>
    </source>
</evidence>
<dbReference type="Gene3D" id="3.40.50.12780">
    <property type="entry name" value="N-terminal domain of ligase-like"/>
    <property type="match status" value="1"/>
</dbReference>
<protein>
    <recommendedName>
        <fullName evidence="7">D-alanine--D-alanyl carrier protein ligase</fullName>
        <shortName evidence="7">DCL</shortName>
        <ecNumber evidence="7">6.2.1.54</ecNumber>
    </recommendedName>
    <alternativeName>
        <fullName evidence="7">D-alanine--poly(phosphoribitol) ligase subunit 1</fullName>
    </alternativeName>
    <alternativeName>
        <fullName evidence="7">D-alanine-activating enzyme</fullName>
        <shortName evidence="7">DAE</shortName>
    </alternativeName>
</protein>
<dbReference type="Pfam" id="PF13193">
    <property type="entry name" value="AMP-binding_C"/>
    <property type="match status" value="1"/>
</dbReference>
<dbReference type="PANTHER" id="PTHR45398">
    <property type="match status" value="1"/>
</dbReference>
<evidence type="ECO:0000256" key="3">
    <source>
        <dbReference type="ARBA" id="ARBA00022741"/>
    </source>
</evidence>
<dbReference type="GO" id="GO:0070395">
    <property type="term" value="P:lipoteichoic acid biosynthetic process"/>
    <property type="evidence" value="ECO:0007669"/>
    <property type="project" value="UniProtKB-UniRule"/>
</dbReference>
<accession>A0A0R2HPN1</accession>
<dbReference type="InterPro" id="IPR044507">
    <property type="entry name" value="DltA-like"/>
</dbReference>
<dbReference type="NCBIfam" id="NF003417">
    <property type="entry name" value="PRK04813.1"/>
    <property type="match status" value="1"/>
</dbReference>
<sequence length="508" mass="57209">MTETIIERLKKMTERNPDAICYDDGTQQYSFELLMQQSDKVASYLNQQTALTKKAPILVFGGLQFEMLITFLGCMKAGHAYIPVDGHTPSERLEQIISIAKPAMVISIEDLPIALETKQLKIDKTTFFDVLDADKVLPLPLSEAVQGDENVYIIFTSGTTGVPKGVQISHDNLISFSEWMANDFPLGMNKRFLAQAPFSFDLSVMDLYPSLLSGGTLVSLTKEVTTNFKLLFEKLPTLDLNVWVSTPSFMDICLMEPHFDAEHYPSLETFLFCGEELTNRTATLLNDRFPKAAVFNTYGPTEATVAITEVLITPDVTKEYPRLPIGRVKSDTEVILVDEELNQVASGMPGEMVITGPSVSKGYLNNPEKTAEAFYQIDGVQAYRTGDIGKYEGDQLFYQGRIDFQVKLHGYRIELEDIDHNIEQVSYVKAATVVPKIKDHKVQSLVAFVVAREHDFEKNYQLTNAIKKELQPLIMDYMMPQKWNYVEQLPLTQNGKVDRKGLMNEVNS</sequence>
<feature type="binding site" evidence="7">
    <location>
        <position position="496"/>
    </location>
    <ligand>
        <name>D-alanine</name>
        <dbReference type="ChEBI" id="CHEBI:57416"/>
    </ligand>
</feature>
<organism evidence="10 11">
    <name type="scientific">Carnobacterium divergens DSM 20623</name>
    <dbReference type="NCBI Taxonomy" id="1449336"/>
    <lineage>
        <taxon>Bacteria</taxon>
        <taxon>Bacillati</taxon>
        <taxon>Bacillota</taxon>
        <taxon>Bacilli</taxon>
        <taxon>Lactobacillales</taxon>
        <taxon>Carnobacteriaceae</taxon>
        <taxon>Carnobacterium</taxon>
    </lineage>
</organism>
<keyword evidence="2 7" id="KW-0436">Ligase</keyword>
<feature type="binding site" evidence="7">
    <location>
        <position position="305"/>
    </location>
    <ligand>
        <name>D-alanine</name>
        <dbReference type="ChEBI" id="CHEBI:57416"/>
    </ligand>
</feature>
<keyword evidence="1 7" id="KW-0963">Cytoplasm</keyword>
<feature type="binding site" evidence="7">
    <location>
        <position position="387"/>
    </location>
    <ligand>
        <name>ATP</name>
        <dbReference type="ChEBI" id="CHEBI:30616"/>
    </ligand>
</feature>
<comment type="similarity">
    <text evidence="6 7">Belongs to the ATP-dependent AMP-binding enzyme family. DltA subfamily.</text>
</comment>
<comment type="function">
    <text evidence="5 7">Catalyzes the first step in the D-alanylation of lipoteichoic acid (LTA), the activation of D-alanine and its transfer onto the D-alanyl carrier protein (Dcp) DltC. In an ATP-dependent two-step reaction, forms a high energy D-alanyl-AMP intermediate, followed by transfer of the D-alanyl residue as a thiol ester to the phosphopantheinyl prosthetic group of the Dcp. D-alanylation of LTA plays an important role in modulating the properties of the cell wall in Gram-positive bacteria, influencing the net charge of the cell wall.</text>
</comment>
<reference evidence="10 11" key="1">
    <citation type="journal article" date="2015" name="Genome Announc.">
        <title>Expanding the biotechnology potential of lactobacilli through comparative genomics of 213 strains and associated genera.</title>
        <authorList>
            <person name="Sun Z."/>
            <person name="Harris H.M."/>
            <person name="McCann A."/>
            <person name="Guo C."/>
            <person name="Argimon S."/>
            <person name="Zhang W."/>
            <person name="Yang X."/>
            <person name="Jeffery I.B."/>
            <person name="Cooney J.C."/>
            <person name="Kagawa T.F."/>
            <person name="Liu W."/>
            <person name="Song Y."/>
            <person name="Salvetti E."/>
            <person name="Wrobel A."/>
            <person name="Rasinkangas P."/>
            <person name="Parkhill J."/>
            <person name="Rea M.C."/>
            <person name="O'Sullivan O."/>
            <person name="Ritari J."/>
            <person name="Douillard F.P."/>
            <person name="Paul Ross R."/>
            <person name="Yang R."/>
            <person name="Briner A.E."/>
            <person name="Felis G.E."/>
            <person name="de Vos W.M."/>
            <person name="Barrangou R."/>
            <person name="Klaenhammer T.R."/>
            <person name="Caufield P.W."/>
            <person name="Cui Y."/>
            <person name="Zhang H."/>
            <person name="O'Toole P.W."/>
        </authorList>
    </citation>
    <scope>NUCLEOTIDE SEQUENCE [LARGE SCALE GENOMIC DNA]</scope>
    <source>
        <strain evidence="10 11">DSM 20623</strain>
    </source>
</reference>
<dbReference type="Proteomes" id="UP000051658">
    <property type="component" value="Unassembled WGS sequence"/>
</dbReference>
<dbReference type="PANTHER" id="PTHR45398:SF1">
    <property type="entry name" value="ENZYME, PUTATIVE (JCVI)-RELATED"/>
    <property type="match status" value="1"/>
</dbReference>
<dbReference type="GO" id="GO:0047473">
    <property type="term" value="F:D-alanine [D-alanyl carrier protein] ligase activity"/>
    <property type="evidence" value="ECO:0007669"/>
    <property type="project" value="UniProtKB-UniRule"/>
</dbReference>
<evidence type="ECO:0000313" key="10">
    <source>
        <dbReference type="EMBL" id="KRN54799.1"/>
    </source>
</evidence>
<feature type="binding site" evidence="7">
    <location>
        <position position="496"/>
    </location>
    <ligand>
        <name>ATP</name>
        <dbReference type="ChEBI" id="CHEBI:30616"/>
    </ligand>
</feature>